<dbReference type="EMBL" id="SPDV01000013">
    <property type="protein sequence ID" value="TFI58743.1"/>
    <property type="molecule type" value="Genomic_DNA"/>
</dbReference>
<dbReference type="Proteomes" id="UP000298213">
    <property type="component" value="Unassembled WGS sequence"/>
</dbReference>
<gene>
    <name evidence="2" type="ORF">E2493_08790</name>
</gene>
<dbReference type="Pfam" id="PF09939">
    <property type="entry name" value="DUF2171"/>
    <property type="match status" value="1"/>
</dbReference>
<evidence type="ECO:0000313" key="2">
    <source>
        <dbReference type="EMBL" id="TFI58743.1"/>
    </source>
</evidence>
<feature type="compositionally biased region" description="Basic and acidic residues" evidence="1">
    <location>
        <begin position="233"/>
        <end position="243"/>
    </location>
</feature>
<feature type="region of interest" description="Disordered" evidence="1">
    <location>
        <begin position="195"/>
        <end position="266"/>
    </location>
</feature>
<dbReference type="AlphaFoldDB" id="A0A4Y8ZRW4"/>
<protein>
    <submittedName>
        <fullName evidence="2">DUF2171 domain-containing protein</fullName>
    </submittedName>
</protein>
<feature type="region of interest" description="Disordered" evidence="1">
    <location>
        <begin position="1"/>
        <end position="63"/>
    </location>
</feature>
<feature type="compositionally biased region" description="Basic and acidic residues" evidence="1">
    <location>
        <begin position="28"/>
        <end position="37"/>
    </location>
</feature>
<sequence length="266" mass="29540">MEGSPYSGSAYGGGYPGGERMGGGAYDDESRRFDRVDPGNVGSHGAHPMSSPVGGAYGGTTSTGREAAILREAGRYGGGSQTQAHDPHYSEWRRRQIEELDRDYEEYRREHQTKFDSEFAGWRTRRQGQRQLLGRVDEHMDVVGSDGTHLGTVDKVVADRIILTKSDPSAGGQHHSIPCGWVETVDTKVTLNRTAEDARSEWRNEERSRALFERPEARSDGPHVLNRSFAGTYDEREDGRTSERGTLGDANPTDRTGRTDRIDPKR</sequence>
<feature type="compositionally biased region" description="Gly residues" evidence="1">
    <location>
        <begin position="10"/>
        <end position="25"/>
    </location>
</feature>
<proteinExistence type="predicted"/>
<feature type="compositionally biased region" description="Basic and acidic residues" evidence="1">
    <location>
        <begin position="195"/>
        <end position="221"/>
    </location>
</feature>
<dbReference type="OrthoDB" id="9803697at2"/>
<evidence type="ECO:0000313" key="3">
    <source>
        <dbReference type="Proteomes" id="UP000298213"/>
    </source>
</evidence>
<keyword evidence="3" id="KW-1185">Reference proteome</keyword>
<comment type="caution">
    <text evidence="2">The sequence shown here is derived from an EMBL/GenBank/DDBJ whole genome shotgun (WGS) entry which is preliminary data.</text>
</comment>
<evidence type="ECO:0000256" key="1">
    <source>
        <dbReference type="SAM" id="MobiDB-lite"/>
    </source>
</evidence>
<name>A0A4Y8ZRW4_9SPHN</name>
<accession>A0A4Y8ZRW4</accession>
<reference evidence="2 3" key="1">
    <citation type="submission" date="2019-03" db="EMBL/GenBank/DDBJ databases">
        <title>Genome sequence of Sphingomonas sp. 17J27-24.</title>
        <authorList>
            <person name="Kim M."/>
            <person name="Maeng S."/>
            <person name="Sathiyaraj S."/>
        </authorList>
    </citation>
    <scope>NUCLEOTIDE SEQUENCE [LARGE SCALE GENOMIC DNA]</scope>
    <source>
        <strain evidence="2 3">17J27-24</strain>
    </source>
</reference>
<dbReference type="InterPro" id="IPR018684">
    <property type="entry name" value="DUF2171"/>
</dbReference>
<organism evidence="2 3">
    <name type="scientific">Sphingomonas parva</name>
    <dbReference type="NCBI Taxonomy" id="2555898"/>
    <lineage>
        <taxon>Bacteria</taxon>
        <taxon>Pseudomonadati</taxon>
        <taxon>Pseudomonadota</taxon>
        <taxon>Alphaproteobacteria</taxon>
        <taxon>Sphingomonadales</taxon>
        <taxon>Sphingomonadaceae</taxon>
        <taxon>Sphingomonas</taxon>
    </lineage>
</organism>
<feature type="compositionally biased region" description="Basic and acidic residues" evidence="1">
    <location>
        <begin position="255"/>
        <end position="266"/>
    </location>
</feature>